<keyword evidence="4" id="KW-0564">Palmitate</keyword>
<name>A0ABV0BM90_9HYPH</name>
<protein>
    <submittedName>
        <fullName evidence="9">Lipoprotein</fullName>
    </submittedName>
</protein>
<feature type="compositionally biased region" description="Polar residues" evidence="7">
    <location>
        <begin position="41"/>
        <end position="52"/>
    </location>
</feature>
<keyword evidence="6 9" id="KW-0449">Lipoprotein</keyword>
<dbReference type="RefSeq" id="WP_346337741.1">
    <property type="nucleotide sequence ID" value="NZ_JBBYXI010000004.1"/>
</dbReference>
<dbReference type="InterPro" id="IPR032831">
    <property type="entry name" value="LptM_cons"/>
</dbReference>
<comment type="subcellular location">
    <subcellularLocation>
        <location evidence="1">Cell outer membrane</location>
        <topology evidence="1">Lipid-anchor</topology>
    </subcellularLocation>
</comment>
<evidence type="ECO:0000313" key="10">
    <source>
        <dbReference type="Proteomes" id="UP001418637"/>
    </source>
</evidence>
<evidence type="ECO:0000313" key="9">
    <source>
        <dbReference type="EMBL" id="MEN3931703.1"/>
    </source>
</evidence>
<evidence type="ECO:0000256" key="3">
    <source>
        <dbReference type="ARBA" id="ARBA00023136"/>
    </source>
</evidence>
<evidence type="ECO:0000256" key="6">
    <source>
        <dbReference type="ARBA" id="ARBA00023288"/>
    </source>
</evidence>
<feature type="region of interest" description="Disordered" evidence="7">
    <location>
        <begin position="26"/>
        <end position="80"/>
    </location>
</feature>
<proteinExistence type="predicted"/>
<reference evidence="9 10" key="1">
    <citation type="submission" date="2024-04" db="EMBL/GenBank/DDBJ databases">
        <title>A novel species isolated from cricket.</title>
        <authorList>
            <person name="Wang H.-C."/>
        </authorList>
    </citation>
    <scope>NUCLEOTIDE SEQUENCE [LARGE SCALE GENOMIC DNA]</scope>
    <source>
        <strain evidence="9 10">WL0021</strain>
    </source>
</reference>
<keyword evidence="3" id="KW-0472">Membrane</keyword>
<keyword evidence="5" id="KW-0998">Cell outer membrane</keyword>
<dbReference type="NCBIfam" id="NF047847">
    <property type="entry name" value="SS_mature_LptM"/>
    <property type="match status" value="1"/>
</dbReference>
<feature type="signal peptide" evidence="8">
    <location>
        <begin position="1"/>
        <end position="21"/>
    </location>
</feature>
<dbReference type="EMBL" id="JBBYXI010000004">
    <property type="protein sequence ID" value="MEN3931703.1"/>
    <property type="molecule type" value="Genomic_DNA"/>
</dbReference>
<dbReference type="Proteomes" id="UP001418637">
    <property type="component" value="Unassembled WGS sequence"/>
</dbReference>
<feature type="chain" id="PRO_5046631648" evidence="8">
    <location>
        <begin position="22"/>
        <end position="80"/>
    </location>
</feature>
<keyword evidence="2 8" id="KW-0732">Signal</keyword>
<organism evidence="9 10">
    <name type="scientific">Hohaiivirga grylli</name>
    <dbReference type="NCBI Taxonomy" id="3133970"/>
    <lineage>
        <taxon>Bacteria</taxon>
        <taxon>Pseudomonadati</taxon>
        <taxon>Pseudomonadota</taxon>
        <taxon>Alphaproteobacteria</taxon>
        <taxon>Hyphomicrobiales</taxon>
        <taxon>Methylobacteriaceae</taxon>
        <taxon>Hohaiivirga</taxon>
    </lineage>
</organism>
<accession>A0ABV0BM90</accession>
<evidence type="ECO:0000256" key="4">
    <source>
        <dbReference type="ARBA" id="ARBA00023139"/>
    </source>
</evidence>
<comment type="caution">
    <text evidence="9">The sequence shown here is derived from an EMBL/GenBank/DDBJ whole genome shotgun (WGS) entry which is preliminary data.</text>
</comment>
<keyword evidence="10" id="KW-1185">Reference proteome</keyword>
<evidence type="ECO:0000256" key="8">
    <source>
        <dbReference type="SAM" id="SignalP"/>
    </source>
</evidence>
<dbReference type="PROSITE" id="PS51257">
    <property type="entry name" value="PROKAR_LIPOPROTEIN"/>
    <property type="match status" value="1"/>
</dbReference>
<sequence length="80" mass="8452">MLLRRYNAVLSAVGIIALTLAACGRAGPLEPPPRPGEVAQQGMSADDNTGNMASPLPTPQKSTKRPVTIPNEPFFLDPIL</sequence>
<evidence type="ECO:0000256" key="2">
    <source>
        <dbReference type="ARBA" id="ARBA00022729"/>
    </source>
</evidence>
<evidence type="ECO:0000256" key="5">
    <source>
        <dbReference type="ARBA" id="ARBA00023237"/>
    </source>
</evidence>
<evidence type="ECO:0000256" key="7">
    <source>
        <dbReference type="SAM" id="MobiDB-lite"/>
    </source>
</evidence>
<gene>
    <name evidence="9" type="ORF">WJT86_11620</name>
</gene>
<evidence type="ECO:0000256" key="1">
    <source>
        <dbReference type="ARBA" id="ARBA00004459"/>
    </source>
</evidence>